<evidence type="ECO:0000313" key="3">
    <source>
        <dbReference type="Proteomes" id="UP001436462"/>
    </source>
</evidence>
<sequence>AEQDRLAKEQADKAKAEQDRLAKEQEKIKPSIIASKPIDIENTYKSMLLMAENDYKFIDMQQG</sequence>
<evidence type="ECO:0000256" key="1">
    <source>
        <dbReference type="SAM" id="MobiDB-lite"/>
    </source>
</evidence>
<keyword evidence="3" id="KW-1185">Reference proteome</keyword>
<protein>
    <submittedName>
        <fullName evidence="2">Uncharacterized protein</fullName>
    </submittedName>
</protein>
<accession>A0ABV1LBT5</accession>
<dbReference type="RefSeq" id="WP_349419854.1">
    <property type="nucleotide sequence ID" value="NZ_JBEEWF010000004.1"/>
</dbReference>
<gene>
    <name evidence="2" type="ORF">ABN253_08975</name>
</gene>
<reference evidence="2 3" key="1">
    <citation type="submission" date="2024-04" db="EMBL/GenBank/DDBJ databases">
        <title>Role of Flies in the Dissemination of Carbapenem-Resistant Enterobacteriaceae (CRE): An Epidemiological and Genomic Study in China.</title>
        <authorList>
            <person name="Kaichao C."/>
            <person name="Zhang R."/>
            <person name="Chen S."/>
        </authorList>
    </citation>
    <scope>NUCLEOTIDE SEQUENCE [LARGE SCALE GENOMIC DNA]</scope>
    <source>
        <strain evidence="3">fly-1011</strain>
    </source>
</reference>
<feature type="non-terminal residue" evidence="2">
    <location>
        <position position="1"/>
    </location>
</feature>
<dbReference type="EMBL" id="JBEEWF010000004">
    <property type="protein sequence ID" value="MEQ5348311.1"/>
    <property type="molecule type" value="Genomic_DNA"/>
</dbReference>
<organism evidence="2 3">
    <name type="scientific">Proteus genomosp. 6</name>
    <dbReference type="NCBI Taxonomy" id="1311820"/>
    <lineage>
        <taxon>Bacteria</taxon>
        <taxon>Pseudomonadati</taxon>
        <taxon>Pseudomonadota</taxon>
        <taxon>Gammaproteobacteria</taxon>
        <taxon>Enterobacterales</taxon>
        <taxon>Morganellaceae</taxon>
        <taxon>Proteus</taxon>
    </lineage>
</organism>
<dbReference type="Proteomes" id="UP001436462">
    <property type="component" value="Unassembled WGS sequence"/>
</dbReference>
<feature type="region of interest" description="Disordered" evidence="1">
    <location>
        <begin position="1"/>
        <end position="25"/>
    </location>
</feature>
<evidence type="ECO:0000313" key="2">
    <source>
        <dbReference type="EMBL" id="MEQ5348311.1"/>
    </source>
</evidence>
<name>A0ABV1LBT5_9GAMM</name>
<proteinExistence type="predicted"/>
<comment type="caution">
    <text evidence="2">The sequence shown here is derived from an EMBL/GenBank/DDBJ whole genome shotgun (WGS) entry which is preliminary data.</text>
</comment>